<evidence type="ECO:0000256" key="3">
    <source>
        <dbReference type="ARBA" id="ARBA00022606"/>
    </source>
</evidence>
<evidence type="ECO:0000256" key="11">
    <source>
        <dbReference type="SAM" id="SignalP"/>
    </source>
</evidence>
<evidence type="ECO:0000313" key="12">
    <source>
        <dbReference type="EMBL" id="KAG5683308.1"/>
    </source>
</evidence>
<gene>
    <name evidence="12" type="ORF">PVAND_012595</name>
</gene>
<proteinExistence type="predicted"/>
<evidence type="ECO:0000256" key="6">
    <source>
        <dbReference type="ARBA" id="ARBA00022989"/>
    </source>
</evidence>
<evidence type="ECO:0000313" key="13">
    <source>
        <dbReference type="Proteomes" id="UP001107558"/>
    </source>
</evidence>
<keyword evidence="11" id="KW-0732">Signal</keyword>
<evidence type="ECO:0000256" key="4">
    <source>
        <dbReference type="ARBA" id="ARBA00022692"/>
    </source>
</evidence>
<dbReference type="AlphaFoldDB" id="A0A9J6CN01"/>
<reference evidence="12" key="1">
    <citation type="submission" date="2021-03" db="EMBL/GenBank/DDBJ databases">
        <title>Chromosome level genome of the anhydrobiotic midge Polypedilum vanderplanki.</title>
        <authorList>
            <person name="Yoshida Y."/>
            <person name="Kikawada T."/>
            <person name="Gusev O."/>
        </authorList>
    </citation>
    <scope>NUCLEOTIDE SEQUENCE</scope>
    <source>
        <strain evidence="12">NIAS01</strain>
        <tissue evidence="12">Whole body or cell culture</tissue>
    </source>
</reference>
<feature type="transmembrane region" description="Helical" evidence="10">
    <location>
        <begin position="137"/>
        <end position="156"/>
    </location>
</feature>
<comment type="caution">
    <text evidence="12">The sequence shown here is derived from an EMBL/GenBank/DDBJ whole genome shotgun (WGS) entry which is preliminary data.</text>
</comment>
<keyword evidence="7 10" id="KW-0472">Membrane</keyword>
<dbReference type="Proteomes" id="UP001107558">
    <property type="component" value="Chromosome 1"/>
</dbReference>
<keyword evidence="2" id="KW-1003">Cell membrane</keyword>
<evidence type="ECO:0000256" key="10">
    <source>
        <dbReference type="SAM" id="Phobius"/>
    </source>
</evidence>
<dbReference type="GO" id="GO:0007165">
    <property type="term" value="P:signal transduction"/>
    <property type="evidence" value="ECO:0007669"/>
    <property type="project" value="UniProtKB-KW"/>
</dbReference>
<sequence length="328" mass="38652">MFFVFVLLDLIFYTLVNANYFIEILVTHEFELERFTSSFPFVAAILMLLTRYACIYFNKDVIQKILNSVPKEYNKLKLQQFKIDKLLMNFQRFIKFHRYLNLNAITYAFLMVTFSFIKTGQKNFPFEIKFPFDAFESGIYPILLIWVLFSHSLYAFTMVTTENVTYGLIIIVSAELKMLAADFRLLRKKSIDIVKCIKRQNELYDIVEELQRIFGIYFFINFLLSSILICFTAFTGTISPDPLSLIFSAIFCLLTMLQIFIQCFFGQILYDANLNLVDSIYECGWENMKDINLKKILILVIMRSQKCVAFSLFGFWKITLEQFQSVSF</sequence>
<dbReference type="PANTHER" id="PTHR21137">
    <property type="entry name" value="ODORANT RECEPTOR"/>
    <property type="match status" value="1"/>
</dbReference>
<keyword evidence="8" id="KW-0675">Receptor</keyword>
<dbReference type="OrthoDB" id="6617147at2759"/>
<evidence type="ECO:0008006" key="14">
    <source>
        <dbReference type="Google" id="ProtNLM"/>
    </source>
</evidence>
<dbReference type="Pfam" id="PF02949">
    <property type="entry name" value="7tm_6"/>
    <property type="match status" value="1"/>
</dbReference>
<protein>
    <recommendedName>
        <fullName evidence="14">Odorant receptor</fullName>
    </recommendedName>
</protein>
<dbReference type="InterPro" id="IPR004117">
    <property type="entry name" value="7tm6_olfct_rcpt"/>
</dbReference>
<name>A0A9J6CN01_POLVA</name>
<keyword evidence="9" id="KW-0807">Transducer</keyword>
<feature type="chain" id="PRO_5039890731" description="Odorant receptor" evidence="11">
    <location>
        <begin position="19"/>
        <end position="328"/>
    </location>
</feature>
<dbReference type="GO" id="GO:0004984">
    <property type="term" value="F:olfactory receptor activity"/>
    <property type="evidence" value="ECO:0007669"/>
    <property type="project" value="InterPro"/>
</dbReference>
<keyword evidence="4 10" id="KW-0812">Transmembrane</keyword>
<keyword evidence="5" id="KW-0552">Olfaction</keyword>
<dbReference type="GO" id="GO:0005886">
    <property type="term" value="C:plasma membrane"/>
    <property type="evidence" value="ECO:0007669"/>
    <property type="project" value="UniProtKB-SubCell"/>
</dbReference>
<evidence type="ECO:0000256" key="7">
    <source>
        <dbReference type="ARBA" id="ARBA00023136"/>
    </source>
</evidence>
<keyword evidence="13" id="KW-1185">Reference proteome</keyword>
<evidence type="ECO:0000256" key="9">
    <source>
        <dbReference type="ARBA" id="ARBA00023224"/>
    </source>
</evidence>
<feature type="signal peptide" evidence="11">
    <location>
        <begin position="1"/>
        <end position="18"/>
    </location>
</feature>
<feature type="transmembrane region" description="Helical" evidence="10">
    <location>
        <begin position="34"/>
        <end position="54"/>
    </location>
</feature>
<accession>A0A9J6CN01</accession>
<evidence type="ECO:0000256" key="5">
    <source>
        <dbReference type="ARBA" id="ARBA00022725"/>
    </source>
</evidence>
<dbReference type="PANTHER" id="PTHR21137:SF35">
    <property type="entry name" value="ODORANT RECEPTOR 19A-RELATED"/>
    <property type="match status" value="1"/>
</dbReference>
<evidence type="ECO:0000256" key="2">
    <source>
        <dbReference type="ARBA" id="ARBA00022475"/>
    </source>
</evidence>
<keyword evidence="3" id="KW-0716">Sensory transduction</keyword>
<feature type="transmembrane region" description="Helical" evidence="10">
    <location>
        <begin position="99"/>
        <end position="117"/>
    </location>
</feature>
<organism evidence="12 13">
    <name type="scientific">Polypedilum vanderplanki</name>
    <name type="common">Sleeping chironomid midge</name>
    <dbReference type="NCBI Taxonomy" id="319348"/>
    <lineage>
        <taxon>Eukaryota</taxon>
        <taxon>Metazoa</taxon>
        <taxon>Ecdysozoa</taxon>
        <taxon>Arthropoda</taxon>
        <taxon>Hexapoda</taxon>
        <taxon>Insecta</taxon>
        <taxon>Pterygota</taxon>
        <taxon>Neoptera</taxon>
        <taxon>Endopterygota</taxon>
        <taxon>Diptera</taxon>
        <taxon>Nematocera</taxon>
        <taxon>Chironomoidea</taxon>
        <taxon>Chironomidae</taxon>
        <taxon>Chironominae</taxon>
        <taxon>Polypedilum</taxon>
        <taxon>Polypedilum</taxon>
    </lineage>
</organism>
<comment type="subcellular location">
    <subcellularLocation>
        <location evidence="1">Cell membrane</location>
        <topology evidence="1">Multi-pass membrane protein</topology>
    </subcellularLocation>
</comment>
<keyword evidence="6 10" id="KW-1133">Transmembrane helix</keyword>
<dbReference type="GO" id="GO:0005549">
    <property type="term" value="F:odorant binding"/>
    <property type="evidence" value="ECO:0007669"/>
    <property type="project" value="InterPro"/>
</dbReference>
<feature type="transmembrane region" description="Helical" evidence="10">
    <location>
        <begin position="213"/>
        <end position="234"/>
    </location>
</feature>
<evidence type="ECO:0000256" key="8">
    <source>
        <dbReference type="ARBA" id="ARBA00023170"/>
    </source>
</evidence>
<dbReference type="EMBL" id="JADBJN010000001">
    <property type="protein sequence ID" value="KAG5683308.1"/>
    <property type="molecule type" value="Genomic_DNA"/>
</dbReference>
<feature type="transmembrane region" description="Helical" evidence="10">
    <location>
        <begin position="246"/>
        <end position="270"/>
    </location>
</feature>
<evidence type="ECO:0000256" key="1">
    <source>
        <dbReference type="ARBA" id="ARBA00004651"/>
    </source>
</evidence>